<dbReference type="InterPro" id="IPR005754">
    <property type="entry name" value="Sortase"/>
</dbReference>
<organism evidence="3 4">
    <name type="scientific">Nocardioides marmorisolisilvae</name>
    <dbReference type="NCBI Taxonomy" id="1542737"/>
    <lineage>
        <taxon>Bacteria</taxon>
        <taxon>Bacillati</taxon>
        <taxon>Actinomycetota</taxon>
        <taxon>Actinomycetes</taxon>
        <taxon>Propionibacteriales</taxon>
        <taxon>Nocardioidaceae</taxon>
        <taxon>Nocardioides</taxon>
    </lineage>
</organism>
<reference evidence="3 4" key="1">
    <citation type="submission" date="2018-11" db="EMBL/GenBank/DDBJ databases">
        <authorList>
            <person name="Li F."/>
        </authorList>
    </citation>
    <scope>NUCLEOTIDE SEQUENCE [LARGE SCALE GENOMIC DNA]</scope>
    <source>
        <strain evidence="3 4">KIS18-7</strain>
    </source>
</reference>
<dbReference type="CDD" id="cd05829">
    <property type="entry name" value="Sortase_F"/>
    <property type="match status" value="1"/>
</dbReference>
<feature type="compositionally biased region" description="Low complexity" evidence="2">
    <location>
        <begin position="41"/>
        <end position="60"/>
    </location>
</feature>
<dbReference type="EMBL" id="RJSG01000002">
    <property type="protein sequence ID" value="RNL78233.1"/>
    <property type="molecule type" value="Genomic_DNA"/>
</dbReference>
<dbReference type="InterPro" id="IPR042001">
    <property type="entry name" value="Sortase_F"/>
</dbReference>
<evidence type="ECO:0000256" key="2">
    <source>
        <dbReference type="SAM" id="MobiDB-lite"/>
    </source>
</evidence>
<gene>
    <name evidence="3" type="ORF">EFL95_03725</name>
</gene>
<keyword evidence="4" id="KW-1185">Reference proteome</keyword>
<evidence type="ECO:0000313" key="3">
    <source>
        <dbReference type="EMBL" id="RNL78233.1"/>
    </source>
</evidence>
<proteinExistence type="predicted"/>
<dbReference type="SUPFAM" id="SSF63817">
    <property type="entry name" value="Sortase"/>
    <property type="match status" value="1"/>
</dbReference>
<evidence type="ECO:0000313" key="4">
    <source>
        <dbReference type="Proteomes" id="UP000277094"/>
    </source>
</evidence>
<name>A0A3N0DS94_9ACTN</name>
<dbReference type="InterPro" id="IPR023365">
    <property type="entry name" value="Sortase_dom-sf"/>
</dbReference>
<dbReference type="Proteomes" id="UP000277094">
    <property type="component" value="Unassembled WGS sequence"/>
</dbReference>
<comment type="caution">
    <text evidence="3">The sequence shown here is derived from an EMBL/GenBank/DDBJ whole genome shotgun (WGS) entry which is preliminary data.</text>
</comment>
<protein>
    <submittedName>
        <fullName evidence="3">Class F sortase</fullName>
    </submittedName>
</protein>
<dbReference type="Pfam" id="PF04203">
    <property type="entry name" value="Sortase"/>
    <property type="match status" value="1"/>
</dbReference>
<sequence>MKHRGRARLRRTAALVGASTASVALLGVPFVWSHPTDPGTAPKASVRPVAAPASAPASAPTFHPRPRYLTRTYRAPAALVRPGAGGTLRIPSLGIAAPIDAVGLDGTAMAVPNDVERVGWLTSTARAGDVVGASVLAGHVSDEHDRPGALHPLIRIKLGARIFWTTPSGDTASFRVVRIRLVPRAQGLPAAMFSAASRRELNLVTCAVRVTTPQGGFHYTSNLVVTAVR</sequence>
<dbReference type="GO" id="GO:0016787">
    <property type="term" value="F:hydrolase activity"/>
    <property type="evidence" value="ECO:0007669"/>
    <property type="project" value="UniProtKB-KW"/>
</dbReference>
<dbReference type="Gene3D" id="2.40.260.10">
    <property type="entry name" value="Sortase"/>
    <property type="match status" value="1"/>
</dbReference>
<feature type="region of interest" description="Disordered" evidence="2">
    <location>
        <begin position="38"/>
        <end position="65"/>
    </location>
</feature>
<evidence type="ECO:0000256" key="1">
    <source>
        <dbReference type="ARBA" id="ARBA00022801"/>
    </source>
</evidence>
<accession>A0A3N0DS94</accession>
<dbReference type="AlphaFoldDB" id="A0A3N0DS94"/>
<keyword evidence="1" id="KW-0378">Hydrolase</keyword>